<dbReference type="AlphaFoldDB" id="A0A2K1E0E7"/>
<dbReference type="RefSeq" id="WP_103051446.1">
    <property type="nucleotide sequence ID" value="NZ_POWF01000002.1"/>
</dbReference>
<dbReference type="Proteomes" id="UP000236641">
    <property type="component" value="Unassembled WGS sequence"/>
</dbReference>
<feature type="transmembrane region" description="Helical" evidence="1">
    <location>
        <begin position="21"/>
        <end position="42"/>
    </location>
</feature>
<dbReference type="Pfam" id="PF19578">
    <property type="entry name" value="DUF6090"/>
    <property type="match status" value="1"/>
</dbReference>
<gene>
    <name evidence="2" type="ORF">C1T31_05285</name>
</gene>
<keyword evidence="1" id="KW-0812">Transmembrane</keyword>
<organism evidence="2 3">
    <name type="scientific">Hanstruepera neustonica</name>
    <dbReference type="NCBI Taxonomy" id="1445657"/>
    <lineage>
        <taxon>Bacteria</taxon>
        <taxon>Pseudomonadati</taxon>
        <taxon>Bacteroidota</taxon>
        <taxon>Flavobacteriia</taxon>
        <taxon>Flavobacteriales</taxon>
        <taxon>Flavobacteriaceae</taxon>
        <taxon>Hanstruepera</taxon>
    </lineage>
</organism>
<reference evidence="2 3" key="1">
    <citation type="submission" date="2018-01" db="EMBL/GenBank/DDBJ databases">
        <title>The draft genome of Hanstruepera neustonica JCM19743.</title>
        <authorList>
            <person name="He R.-H."/>
            <person name="Du Z.-J."/>
        </authorList>
    </citation>
    <scope>NUCLEOTIDE SEQUENCE [LARGE SCALE GENOMIC DNA]</scope>
    <source>
        <strain evidence="2 3">JCM19743</strain>
    </source>
</reference>
<dbReference type="OrthoDB" id="821805at2"/>
<comment type="caution">
    <text evidence="2">The sequence shown here is derived from an EMBL/GenBank/DDBJ whole genome shotgun (WGS) entry which is preliminary data.</text>
</comment>
<keyword evidence="1" id="KW-1133">Transmembrane helix</keyword>
<dbReference type="EMBL" id="POWF01000002">
    <property type="protein sequence ID" value="PNQ73749.1"/>
    <property type="molecule type" value="Genomic_DNA"/>
</dbReference>
<keyword evidence="1" id="KW-0472">Membrane</keyword>
<keyword evidence="3" id="KW-1185">Reference proteome</keyword>
<proteinExistence type="predicted"/>
<evidence type="ECO:0000313" key="3">
    <source>
        <dbReference type="Proteomes" id="UP000236641"/>
    </source>
</evidence>
<evidence type="ECO:0000256" key="1">
    <source>
        <dbReference type="SAM" id="Phobius"/>
    </source>
</evidence>
<evidence type="ECO:0000313" key="2">
    <source>
        <dbReference type="EMBL" id="PNQ73749.1"/>
    </source>
</evidence>
<sequence length="247" mass="28766">MIKFFRKIRYNLMSENKTGKYFKYAIGEIILVVIGILIALQINNWNESRKEQRLLQTYYKQILEDLDEQKKYSAETITQLDSSIASYEVYTKLFETKNLTVNEALDALNKVERITPYLNFRFNTMETLQSTGDIKIIPEDLRNKLITHKSKLDAWTTVNNGNLNVYVTGLLKYGEKGLGTFIPRLNSQPDIKQAIDNHINPIETILTAESAFIIKIYTEKNTCNRLKQVLENIEVMEDIIKQELKEK</sequence>
<name>A0A2K1E0E7_9FLAO</name>
<dbReference type="InterPro" id="IPR045749">
    <property type="entry name" value="DUF6090"/>
</dbReference>
<protein>
    <submittedName>
        <fullName evidence="2">Uncharacterized protein</fullName>
    </submittedName>
</protein>
<accession>A0A2K1E0E7</accession>